<gene>
    <name evidence="1" type="ORF">SAMD00023353_1501230</name>
</gene>
<dbReference type="Proteomes" id="UP000054516">
    <property type="component" value="Unassembled WGS sequence"/>
</dbReference>
<evidence type="ECO:0000313" key="1">
    <source>
        <dbReference type="EMBL" id="GAP88113.1"/>
    </source>
</evidence>
<accession>A0A1W2TIV4</accession>
<sequence length="99" mass="11306">MEAIGALFRHPPKKLAWRLFQQTTNRLGFSVEPTGSGPRYHLHIHAHNGLLPDELSDVKFTTLTPHKKGAVFWYRNTAREVGKDLSHYYGLSADMFEAK</sequence>
<protein>
    <submittedName>
        <fullName evidence="1">Uncharacterized protein</fullName>
    </submittedName>
</protein>
<dbReference type="EMBL" id="DF977460">
    <property type="protein sequence ID" value="GAP88113.1"/>
    <property type="molecule type" value="Genomic_DNA"/>
</dbReference>
<name>A0A1W2TIV4_ROSNE</name>
<evidence type="ECO:0000313" key="2">
    <source>
        <dbReference type="Proteomes" id="UP000054516"/>
    </source>
</evidence>
<reference evidence="1" key="1">
    <citation type="submission" date="2016-03" db="EMBL/GenBank/DDBJ databases">
        <title>Draft genome sequence of Rosellinia necatrix.</title>
        <authorList>
            <person name="Kanematsu S."/>
        </authorList>
    </citation>
    <scope>NUCLEOTIDE SEQUENCE [LARGE SCALE GENOMIC DNA]</scope>
    <source>
        <strain evidence="1">W97</strain>
    </source>
</reference>
<proteinExistence type="predicted"/>
<organism evidence="1">
    <name type="scientific">Rosellinia necatrix</name>
    <name type="common">White root-rot fungus</name>
    <dbReference type="NCBI Taxonomy" id="77044"/>
    <lineage>
        <taxon>Eukaryota</taxon>
        <taxon>Fungi</taxon>
        <taxon>Dikarya</taxon>
        <taxon>Ascomycota</taxon>
        <taxon>Pezizomycotina</taxon>
        <taxon>Sordariomycetes</taxon>
        <taxon>Xylariomycetidae</taxon>
        <taxon>Xylariales</taxon>
        <taxon>Xylariaceae</taxon>
        <taxon>Rosellinia</taxon>
    </lineage>
</organism>
<keyword evidence="2" id="KW-1185">Reference proteome</keyword>
<dbReference type="AlphaFoldDB" id="A0A1W2TIV4"/>